<gene>
    <name evidence="3" type="ORF">ACFPT7_01800</name>
</gene>
<dbReference type="EMBL" id="JBHSPH010000001">
    <property type="protein sequence ID" value="MFC5861021.1"/>
    <property type="molecule type" value="Genomic_DNA"/>
</dbReference>
<sequence>MLRIQQFAKLANVTVRTLHHYDRIGLLSPTLRSANGYRLYRMEDLAQLERILFLRYLGISLREIADLLATGAQLPEQDLAATLARQASVLRQRRDGIDRVLHAIDRASTAMKKNDKPDWSLYQTILEEIHMQETQDWTQKYYSPEAQQAIEERRPLWNPEMQAKVTADWQQMYADVQSAIDRNVEPVSDEGKALAARWMKLVEGFTGGNPAVLEGLNKLYADRANWPSGTVSPEAEKNMPKPELMIFIRAALGKA</sequence>
<dbReference type="Pfam" id="PF13411">
    <property type="entry name" value="MerR_1"/>
    <property type="match status" value="1"/>
</dbReference>
<dbReference type="SUPFAM" id="SSF46955">
    <property type="entry name" value="Putative DNA-binding domain"/>
    <property type="match status" value="1"/>
</dbReference>
<keyword evidence="1" id="KW-0238">DNA-binding</keyword>
<evidence type="ECO:0000256" key="1">
    <source>
        <dbReference type="ARBA" id="ARBA00023125"/>
    </source>
</evidence>
<dbReference type="PANTHER" id="PTHR30204">
    <property type="entry name" value="REDOX-CYCLING DRUG-SENSING TRANSCRIPTIONAL ACTIVATOR SOXR"/>
    <property type="match status" value="1"/>
</dbReference>
<dbReference type="InterPro" id="IPR009061">
    <property type="entry name" value="DNA-bd_dom_put_sf"/>
</dbReference>
<dbReference type="PROSITE" id="PS50937">
    <property type="entry name" value="HTH_MERR_2"/>
    <property type="match status" value="1"/>
</dbReference>
<dbReference type="RefSeq" id="WP_263334629.1">
    <property type="nucleotide sequence ID" value="NZ_JAGSYH010000002.1"/>
</dbReference>
<dbReference type="Proteomes" id="UP001596091">
    <property type="component" value="Unassembled WGS sequence"/>
</dbReference>
<dbReference type="Pfam" id="PF07739">
    <property type="entry name" value="TipAS"/>
    <property type="match status" value="1"/>
</dbReference>
<dbReference type="Gene3D" id="1.10.1660.10">
    <property type="match status" value="1"/>
</dbReference>
<protein>
    <submittedName>
        <fullName evidence="3">MerR family transcriptional regulator</fullName>
    </submittedName>
</protein>
<keyword evidence="4" id="KW-1185">Reference proteome</keyword>
<name>A0ABW1E9T3_9BACT</name>
<evidence type="ECO:0000313" key="3">
    <source>
        <dbReference type="EMBL" id="MFC5861021.1"/>
    </source>
</evidence>
<feature type="domain" description="HTH merR-type" evidence="2">
    <location>
        <begin position="1"/>
        <end position="70"/>
    </location>
</feature>
<dbReference type="SMART" id="SM00422">
    <property type="entry name" value="HTH_MERR"/>
    <property type="match status" value="1"/>
</dbReference>
<evidence type="ECO:0000313" key="4">
    <source>
        <dbReference type="Proteomes" id="UP001596091"/>
    </source>
</evidence>
<dbReference type="CDD" id="cd01106">
    <property type="entry name" value="HTH_TipAL-Mta"/>
    <property type="match status" value="1"/>
</dbReference>
<evidence type="ECO:0000259" key="2">
    <source>
        <dbReference type="PROSITE" id="PS50937"/>
    </source>
</evidence>
<accession>A0ABW1E9T3</accession>
<proteinExistence type="predicted"/>
<comment type="caution">
    <text evidence="3">The sequence shown here is derived from an EMBL/GenBank/DDBJ whole genome shotgun (WGS) entry which is preliminary data.</text>
</comment>
<dbReference type="InterPro" id="IPR047057">
    <property type="entry name" value="MerR_fam"/>
</dbReference>
<reference evidence="4" key="1">
    <citation type="journal article" date="2019" name="Int. J. Syst. Evol. Microbiol.">
        <title>The Global Catalogue of Microorganisms (GCM) 10K type strain sequencing project: providing services to taxonomists for standard genome sequencing and annotation.</title>
        <authorList>
            <consortium name="The Broad Institute Genomics Platform"/>
            <consortium name="The Broad Institute Genome Sequencing Center for Infectious Disease"/>
            <person name="Wu L."/>
            <person name="Ma J."/>
        </authorList>
    </citation>
    <scope>NUCLEOTIDE SEQUENCE [LARGE SCALE GENOMIC DNA]</scope>
    <source>
        <strain evidence="4">JCM 4087</strain>
    </source>
</reference>
<dbReference type="InterPro" id="IPR012925">
    <property type="entry name" value="TipAS_dom"/>
</dbReference>
<organism evidence="3 4">
    <name type="scientific">Acidicapsa dinghuensis</name>
    <dbReference type="NCBI Taxonomy" id="2218256"/>
    <lineage>
        <taxon>Bacteria</taxon>
        <taxon>Pseudomonadati</taxon>
        <taxon>Acidobacteriota</taxon>
        <taxon>Terriglobia</taxon>
        <taxon>Terriglobales</taxon>
        <taxon>Acidobacteriaceae</taxon>
        <taxon>Acidicapsa</taxon>
    </lineage>
</organism>
<dbReference type="InterPro" id="IPR000551">
    <property type="entry name" value="MerR-type_HTH_dom"/>
</dbReference>
<dbReference type="PANTHER" id="PTHR30204:SF90">
    <property type="entry name" value="HTH-TYPE TRANSCRIPTIONAL ACTIVATOR MTA"/>
    <property type="match status" value="1"/>
</dbReference>